<accession>A0A363UK65</accession>
<sequence>MILLHIDGSTESVDWRLLGAEDTPSGQGWEAIGLDHPTVAQAGEPLGLHLENTVDVESLPVDLAAFRFVALDFPAFTDGRAYSQASVLRSRLHWTRPIVATGDLHQDQACYLKRCGFDVFAVEDAAQAERLARGFNDFTTAYQATQAGELPAYRRRRSA</sequence>
<dbReference type="OrthoDB" id="9800421at2"/>
<dbReference type="InterPro" id="IPR008318">
    <property type="entry name" value="UCP030820"/>
</dbReference>
<protein>
    <submittedName>
        <fullName evidence="1">Oxidoreductase</fullName>
    </submittedName>
</protein>
<dbReference type="RefSeq" id="WP_109720422.1">
    <property type="nucleotide sequence ID" value="NZ_QEQK01000008.1"/>
</dbReference>
<evidence type="ECO:0000313" key="2">
    <source>
        <dbReference type="Proteomes" id="UP000251800"/>
    </source>
</evidence>
<dbReference type="Proteomes" id="UP000251800">
    <property type="component" value="Unassembled WGS sequence"/>
</dbReference>
<keyword evidence="2" id="KW-1185">Reference proteome</keyword>
<dbReference type="EMBL" id="QEQK01000008">
    <property type="protein sequence ID" value="PWN55811.1"/>
    <property type="molecule type" value="Genomic_DNA"/>
</dbReference>
<dbReference type="Pfam" id="PF06073">
    <property type="entry name" value="DUF934"/>
    <property type="match status" value="1"/>
</dbReference>
<proteinExistence type="predicted"/>
<name>A0A363UK65_9GAMM</name>
<comment type="caution">
    <text evidence="1">The sequence shown here is derived from an EMBL/GenBank/DDBJ whole genome shotgun (WGS) entry which is preliminary data.</text>
</comment>
<dbReference type="AlphaFoldDB" id="A0A363UK65"/>
<reference evidence="1 2" key="1">
    <citation type="submission" date="2018-05" db="EMBL/GenBank/DDBJ databases">
        <title>Abyssibacter profundi OUC007T gen. nov., sp. nov, a marine bacterium isolated from seawater of the Mariana Trench.</title>
        <authorList>
            <person name="Zhou S."/>
        </authorList>
    </citation>
    <scope>NUCLEOTIDE SEQUENCE [LARGE SCALE GENOMIC DNA]</scope>
    <source>
        <strain evidence="1 2">OUC007</strain>
    </source>
</reference>
<gene>
    <name evidence="1" type="ORF">DEH80_10330</name>
</gene>
<organism evidence="1 2">
    <name type="scientific">Abyssibacter profundi</name>
    <dbReference type="NCBI Taxonomy" id="2182787"/>
    <lineage>
        <taxon>Bacteria</taxon>
        <taxon>Pseudomonadati</taxon>
        <taxon>Pseudomonadota</taxon>
        <taxon>Gammaproteobacteria</taxon>
        <taxon>Chromatiales</taxon>
        <taxon>Oceanococcaceae</taxon>
        <taxon>Abyssibacter</taxon>
    </lineage>
</organism>
<evidence type="ECO:0000313" key="1">
    <source>
        <dbReference type="EMBL" id="PWN55811.1"/>
    </source>
</evidence>